<evidence type="ECO:0000259" key="6">
    <source>
        <dbReference type="Pfam" id="PF08241"/>
    </source>
</evidence>
<reference evidence="7" key="1">
    <citation type="submission" date="2021-10" db="EMBL/GenBank/DDBJ databases">
        <title>Roseicella aerolatum sp. nov., isolated from aerosols of e-waste dismantling site.</title>
        <authorList>
            <person name="Qin T."/>
        </authorList>
    </citation>
    <scope>NUCLEOTIDE SEQUENCE</scope>
    <source>
        <strain evidence="7">GB24</strain>
    </source>
</reference>
<name>A0A9X1L847_9PROT</name>
<comment type="catalytic activity">
    <reaction evidence="5">
        <text>a 3-demethylubiquinol + S-adenosyl-L-methionine = a ubiquinol + S-adenosyl-L-homocysteine + H(+)</text>
        <dbReference type="Rhea" id="RHEA:44380"/>
        <dbReference type="Rhea" id="RHEA-COMP:9566"/>
        <dbReference type="Rhea" id="RHEA-COMP:10914"/>
        <dbReference type="ChEBI" id="CHEBI:15378"/>
        <dbReference type="ChEBI" id="CHEBI:17976"/>
        <dbReference type="ChEBI" id="CHEBI:57856"/>
        <dbReference type="ChEBI" id="CHEBI:59789"/>
        <dbReference type="ChEBI" id="CHEBI:84422"/>
        <dbReference type="EC" id="2.1.1.64"/>
    </reaction>
</comment>
<comment type="similarity">
    <text evidence="5">Belongs to the methyltransferase superfamily. UbiG/COQ3 family.</text>
</comment>
<dbReference type="NCBIfam" id="TIGR01983">
    <property type="entry name" value="UbiG"/>
    <property type="match status" value="1"/>
</dbReference>
<dbReference type="EC" id="2.1.1.222" evidence="5"/>
<comment type="caution">
    <text evidence="7">The sequence shown here is derived from an EMBL/GenBank/DDBJ whole genome shotgun (WGS) entry which is preliminary data.</text>
</comment>
<dbReference type="HAMAP" id="MF_00472">
    <property type="entry name" value="UbiG"/>
    <property type="match status" value="1"/>
</dbReference>
<keyword evidence="3 5" id="KW-0831">Ubiquinone biosynthesis</keyword>
<evidence type="ECO:0000256" key="1">
    <source>
        <dbReference type="ARBA" id="ARBA00022603"/>
    </source>
</evidence>
<dbReference type="GO" id="GO:0061542">
    <property type="term" value="F:3-demethylubiquinol 3-O-methyltransferase activity"/>
    <property type="evidence" value="ECO:0007669"/>
    <property type="project" value="UniProtKB-UniRule"/>
</dbReference>
<feature type="binding site" evidence="5">
    <location>
        <position position="97"/>
    </location>
    <ligand>
        <name>S-adenosyl-L-methionine</name>
        <dbReference type="ChEBI" id="CHEBI:59789"/>
    </ligand>
</feature>
<evidence type="ECO:0000313" key="8">
    <source>
        <dbReference type="Proteomes" id="UP001139311"/>
    </source>
</evidence>
<dbReference type="Pfam" id="PF08241">
    <property type="entry name" value="Methyltransf_11"/>
    <property type="match status" value="1"/>
</dbReference>
<dbReference type="EC" id="2.1.1.64" evidence="5"/>
<dbReference type="PANTHER" id="PTHR43464">
    <property type="entry name" value="METHYLTRANSFERASE"/>
    <property type="match status" value="1"/>
</dbReference>
<feature type="binding site" evidence="5">
    <location>
        <position position="45"/>
    </location>
    <ligand>
        <name>S-adenosyl-L-methionine</name>
        <dbReference type="ChEBI" id="CHEBI:59789"/>
    </ligand>
</feature>
<dbReference type="GO" id="GO:0010420">
    <property type="term" value="F:polyprenyldihydroxybenzoate methyltransferase activity"/>
    <property type="evidence" value="ECO:0007669"/>
    <property type="project" value="InterPro"/>
</dbReference>
<evidence type="ECO:0000256" key="4">
    <source>
        <dbReference type="ARBA" id="ARBA00022691"/>
    </source>
</evidence>
<dbReference type="GO" id="GO:0102208">
    <property type="term" value="F:2-polyprenyl-6-hydroxyphenol methylase activity"/>
    <property type="evidence" value="ECO:0007669"/>
    <property type="project" value="UniProtKB-EC"/>
</dbReference>
<dbReference type="AlphaFoldDB" id="A0A9X1L847"/>
<dbReference type="InterPro" id="IPR010233">
    <property type="entry name" value="UbiG_MeTrfase"/>
</dbReference>
<protein>
    <recommendedName>
        <fullName evidence="5">Ubiquinone biosynthesis O-methyltransferase</fullName>
    </recommendedName>
    <alternativeName>
        <fullName evidence="5">2-polyprenyl-6-hydroxyphenol methylase</fullName>
        <ecNumber evidence="5">2.1.1.222</ecNumber>
    </alternativeName>
    <alternativeName>
        <fullName evidence="5">3-demethylubiquinone 3-O-methyltransferase</fullName>
        <ecNumber evidence="5">2.1.1.64</ecNumber>
    </alternativeName>
</protein>
<feature type="binding site" evidence="5">
    <location>
        <position position="76"/>
    </location>
    <ligand>
        <name>S-adenosyl-L-methionine</name>
        <dbReference type="ChEBI" id="CHEBI:59789"/>
    </ligand>
</feature>
<feature type="domain" description="Methyltransferase type 11" evidence="6">
    <location>
        <begin position="73"/>
        <end position="168"/>
    </location>
</feature>
<keyword evidence="4 5" id="KW-0949">S-adenosyl-L-methionine</keyword>
<evidence type="ECO:0000256" key="5">
    <source>
        <dbReference type="HAMAP-Rule" id="MF_00472"/>
    </source>
</evidence>
<comment type="catalytic activity">
    <reaction evidence="5">
        <text>a 3-(all-trans-polyprenyl)benzene-1,2-diol + S-adenosyl-L-methionine = a 2-methoxy-6-(all-trans-polyprenyl)phenol + S-adenosyl-L-homocysteine + H(+)</text>
        <dbReference type="Rhea" id="RHEA:31411"/>
        <dbReference type="Rhea" id="RHEA-COMP:9550"/>
        <dbReference type="Rhea" id="RHEA-COMP:9551"/>
        <dbReference type="ChEBI" id="CHEBI:15378"/>
        <dbReference type="ChEBI" id="CHEBI:57856"/>
        <dbReference type="ChEBI" id="CHEBI:59789"/>
        <dbReference type="ChEBI" id="CHEBI:62729"/>
        <dbReference type="ChEBI" id="CHEBI:62731"/>
        <dbReference type="EC" id="2.1.1.222"/>
    </reaction>
</comment>
<evidence type="ECO:0000256" key="2">
    <source>
        <dbReference type="ARBA" id="ARBA00022679"/>
    </source>
</evidence>
<dbReference type="RefSeq" id="WP_226608702.1">
    <property type="nucleotide sequence ID" value="NZ_JAJAQI010000017.1"/>
</dbReference>
<accession>A0A9X1L847</accession>
<sequence length="252" mass="26540">MADFPGGAGAGTAIGAEIAKFDRLAAEWWDPRGPMRPLHAMNPARMGWIIARIARRHGRDPAAARPLEGLRVLDVGCGAGLASEALARAGARVTGLDAAGAALSAARAHATAGGLAIDYREGRPEDLLAAGEGGFDAVLALEVIEHVADREGFCRHLAGLVKAGGPVFLSTLNRTPRSFLMAKLGAEYLLRLLPVGTHDWRMFVRPAELGADLRRAGLRVADIAGLIMDPLTGRWRVGRDVGVNYMVMAVAG</sequence>
<keyword evidence="1 5" id="KW-0489">Methyltransferase</keyword>
<gene>
    <name evidence="5 7" type="primary">ubiG</name>
    <name evidence="7" type="ORF">LHA35_13015</name>
</gene>
<evidence type="ECO:0000256" key="3">
    <source>
        <dbReference type="ARBA" id="ARBA00022688"/>
    </source>
</evidence>
<dbReference type="EMBL" id="JAJAQI010000017">
    <property type="protein sequence ID" value="MCB4822656.1"/>
    <property type="molecule type" value="Genomic_DNA"/>
</dbReference>
<dbReference type="SUPFAM" id="SSF53335">
    <property type="entry name" value="S-adenosyl-L-methionine-dependent methyltransferases"/>
    <property type="match status" value="1"/>
</dbReference>
<comment type="pathway">
    <text evidence="5">Cofactor biosynthesis; ubiquinone biosynthesis.</text>
</comment>
<dbReference type="InterPro" id="IPR013216">
    <property type="entry name" value="Methyltransf_11"/>
</dbReference>
<evidence type="ECO:0000313" key="7">
    <source>
        <dbReference type="EMBL" id="MCB4822656.1"/>
    </source>
</evidence>
<organism evidence="7 8">
    <name type="scientific">Roseicella aerolata</name>
    <dbReference type="NCBI Taxonomy" id="2883479"/>
    <lineage>
        <taxon>Bacteria</taxon>
        <taxon>Pseudomonadati</taxon>
        <taxon>Pseudomonadota</taxon>
        <taxon>Alphaproteobacteria</taxon>
        <taxon>Acetobacterales</taxon>
        <taxon>Roseomonadaceae</taxon>
        <taxon>Roseicella</taxon>
    </lineage>
</organism>
<comment type="function">
    <text evidence="5">O-methyltransferase that catalyzes the 2 O-methylation steps in the ubiquinone biosynthetic pathway.</text>
</comment>
<dbReference type="GO" id="GO:0032259">
    <property type="term" value="P:methylation"/>
    <property type="evidence" value="ECO:0007669"/>
    <property type="project" value="UniProtKB-KW"/>
</dbReference>
<dbReference type="InterPro" id="IPR029063">
    <property type="entry name" value="SAM-dependent_MTases_sf"/>
</dbReference>
<keyword evidence="2 5" id="KW-0808">Transferase</keyword>
<keyword evidence="8" id="KW-1185">Reference proteome</keyword>
<proteinExistence type="inferred from homology"/>
<dbReference type="Proteomes" id="UP001139311">
    <property type="component" value="Unassembled WGS sequence"/>
</dbReference>
<feature type="binding site" evidence="5">
    <location>
        <position position="141"/>
    </location>
    <ligand>
        <name>S-adenosyl-L-methionine</name>
        <dbReference type="ChEBI" id="CHEBI:59789"/>
    </ligand>
</feature>
<dbReference type="Gene3D" id="3.40.50.150">
    <property type="entry name" value="Vaccinia Virus protein VP39"/>
    <property type="match status" value="1"/>
</dbReference>
<dbReference type="CDD" id="cd02440">
    <property type="entry name" value="AdoMet_MTases"/>
    <property type="match status" value="1"/>
</dbReference>
<dbReference type="PANTHER" id="PTHR43464:SF19">
    <property type="entry name" value="UBIQUINONE BIOSYNTHESIS O-METHYLTRANSFERASE, MITOCHONDRIAL"/>
    <property type="match status" value="1"/>
</dbReference>